<keyword evidence="5 10" id="KW-0822">Tryptophan biosynthesis</keyword>
<accession>A0A0L9T8D7</accession>
<dbReference type="STRING" id="3914.A0A0L9T8D7"/>
<proteinExistence type="inferred from homology"/>
<dbReference type="InterPro" id="IPR006654">
    <property type="entry name" value="Trp_synth_beta"/>
</dbReference>
<dbReference type="InterPro" id="IPR023026">
    <property type="entry name" value="Trp_synth_beta/beta-like"/>
</dbReference>
<keyword evidence="8 10" id="KW-0456">Lyase</keyword>
<evidence type="ECO:0000256" key="2">
    <source>
        <dbReference type="ARBA" id="ARBA00004733"/>
    </source>
</evidence>
<dbReference type="CDD" id="cd06446">
    <property type="entry name" value="Trp-synth_B"/>
    <property type="match status" value="1"/>
</dbReference>
<dbReference type="Proteomes" id="UP000053144">
    <property type="component" value="Unassembled WGS sequence"/>
</dbReference>
<dbReference type="PANTHER" id="PTHR48077">
    <property type="entry name" value="TRYPTOPHAN SYNTHASE-RELATED"/>
    <property type="match status" value="1"/>
</dbReference>
<evidence type="ECO:0000256" key="6">
    <source>
        <dbReference type="ARBA" id="ARBA00022898"/>
    </source>
</evidence>
<dbReference type="NCBIfam" id="TIGR00263">
    <property type="entry name" value="trpB"/>
    <property type="match status" value="1"/>
</dbReference>
<evidence type="ECO:0000259" key="11">
    <source>
        <dbReference type="Pfam" id="PF00291"/>
    </source>
</evidence>
<evidence type="ECO:0000256" key="10">
    <source>
        <dbReference type="RuleBase" id="RU003663"/>
    </source>
</evidence>
<evidence type="ECO:0000256" key="1">
    <source>
        <dbReference type="ARBA" id="ARBA00001933"/>
    </source>
</evidence>
<reference evidence="13" key="1">
    <citation type="journal article" date="2015" name="Proc. Natl. Acad. Sci. U.S.A.">
        <title>Genome sequencing of adzuki bean (Vigna angularis) provides insight into high starch and low fat accumulation and domestication.</title>
        <authorList>
            <person name="Yang K."/>
            <person name="Tian Z."/>
            <person name="Chen C."/>
            <person name="Luo L."/>
            <person name="Zhao B."/>
            <person name="Wang Z."/>
            <person name="Yu L."/>
            <person name="Li Y."/>
            <person name="Sun Y."/>
            <person name="Li W."/>
            <person name="Chen Y."/>
            <person name="Li Y."/>
            <person name="Zhang Y."/>
            <person name="Ai D."/>
            <person name="Zhao J."/>
            <person name="Shang C."/>
            <person name="Ma Y."/>
            <person name="Wu B."/>
            <person name="Wang M."/>
            <person name="Gao L."/>
            <person name="Sun D."/>
            <person name="Zhang P."/>
            <person name="Guo F."/>
            <person name="Wang W."/>
            <person name="Li Y."/>
            <person name="Wang J."/>
            <person name="Varshney R.K."/>
            <person name="Wang J."/>
            <person name="Ling H.Q."/>
            <person name="Wan P."/>
        </authorList>
    </citation>
    <scope>NUCLEOTIDE SEQUENCE</scope>
    <source>
        <strain evidence="13">cv. Jingnong 6</strain>
    </source>
</reference>
<dbReference type="InterPro" id="IPR006653">
    <property type="entry name" value="Trp_synth_b_CS"/>
</dbReference>
<dbReference type="InterPro" id="IPR001926">
    <property type="entry name" value="TrpB-like_PALP"/>
</dbReference>
<evidence type="ECO:0000313" key="12">
    <source>
        <dbReference type="EMBL" id="KOM26616.1"/>
    </source>
</evidence>
<dbReference type="PROSITE" id="PS00168">
    <property type="entry name" value="TRP_SYNTHASE_BETA"/>
    <property type="match status" value="1"/>
</dbReference>
<dbReference type="HAMAP" id="MF_00133">
    <property type="entry name" value="Trp_synth_beta"/>
    <property type="match status" value="1"/>
</dbReference>
<dbReference type="GO" id="GO:0004834">
    <property type="term" value="F:tryptophan synthase activity"/>
    <property type="evidence" value="ECO:0007669"/>
    <property type="project" value="UniProtKB-EC"/>
</dbReference>
<gene>
    <name evidence="12" type="ORF">LR48_Vigan303s003800</name>
</gene>
<dbReference type="EC" id="4.2.1.20" evidence="3 10"/>
<organism evidence="12 13">
    <name type="scientific">Phaseolus angularis</name>
    <name type="common">Azuki bean</name>
    <name type="synonym">Vigna angularis</name>
    <dbReference type="NCBI Taxonomy" id="3914"/>
    <lineage>
        <taxon>Eukaryota</taxon>
        <taxon>Viridiplantae</taxon>
        <taxon>Streptophyta</taxon>
        <taxon>Embryophyta</taxon>
        <taxon>Tracheophyta</taxon>
        <taxon>Spermatophyta</taxon>
        <taxon>Magnoliopsida</taxon>
        <taxon>eudicotyledons</taxon>
        <taxon>Gunneridae</taxon>
        <taxon>Pentapetalae</taxon>
        <taxon>rosids</taxon>
        <taxon>fabids</taxon>
        <taxon>Fabales</taxon>
        <taxon>Fabaceae</taxon>
        <taxon>Papilionoideae</taxon>
        <taxon>50 kb inversion clade</taxon>
        <taxon>NPAAA clade</taxon>
        <taxon>indigoferoid/millettioid clade</taxon>
        <taxon>Phaseoleae</taxon>
        <taxon>Vigna</taxon>
    </lineage>
</organism>
<keyword evidence="6 10" id="KW-0663">Pyridoxal phosphate</keyword>
<dbReference type="EMBL" id="KQ258333">
    <property type="protein sequence ID" value="KOM26616.1"/>
    <property type="molecule type" value="Genomic_DNA"/>
</dbReference>
<evidence type="ECO:0000256" key="4">
    <source>
        <dbReference type="ARBA" id="ARBA00022605"/>
    </source>
</evidence>
<dbReference type="SUPFAM" id="SSF53686">
    <property type="entry name" value="Tryptophan synthase beta subunit-like PLP-dependent enzymes"/>
    <property type="match status" value="2"/>
</dbReference>
<dbReference type="UniPathway" id="UPA00035">
    <property type="reaction ID" value="UER00044"/>
</dbReference>
<comment type="pathway">
    <text evidence="2 10">Amino-acid biosynthesis; L-tryptophan biosynthesis; L-tryptophan from chorismate: step 5/5.</text>
</comment>
<dbReference type="Gramene" id="KOM26616">
    <property type="protein sequence ID" value="KOM26616"/>
    <property type="gene ID" value="LR48_Vigan303s003800"/>
</dbReference>
<evidence type="ECO:0000313" key="13">
    <source>
        <dbReference type="Proteomes" id="UP000053144"/>
    </source>
</evidence>
<dbReference type="GO" id="GO:0005737">
    <property type="term" value="C:cytoplasm"/>
    <property type="evidence" value="ECO:0007669"/>
    <property type="project" value="TreeGrafter"/>
</dbReference>
<dbReference type="AlphaFoldDB" id="A0A0L9T8D7"/>
<evidence type="ECO:0000256" key="8">
    <source>
        <dbReference type="ARBA" id="ARBA00023239"/>
    </source>
</evidence>
<feature type="domain" description="Tryptophan synthase beta chain-like PALP" evidence="11">
    <location>
        <begin position="121"/>
        <end position="449"/>
    </location>
</feature>
<name>A0A0L9T8D7_PHAAN</name>
<keyword evidence="4 10" id="KW-0028">Amino-acid biosynthesis</keyword>
<protein>
    <recommendedName>
        <fullName evidence="3 10">Tryptophan synthase</fullName>
        <ecNumber evidence="3 10">4.2.1.20</ecNumber>
    </recommendedName>
</protein>
<dbReference type="FunFam" id="3.40.50.1100:FF:000004">
    <property type="entry name" value="Tryptophan synthase beta chain"/>
    <property type="match status" value="2"/>
</dbReference>
<keyword evidence="7 10" id="KW-0057">Aromatic amino acid biosynthesis</keyword>
<feature type="domain" description="Tryptophan synthase beta chain-like PALP" evidence="11">
    <location>
        <begin position="452"/>
        <end position="619"/>
    </location>
</feature>
<dbReference type="InterPro" id="IPR036052">
    <property type="entry name" value="TrpB-like_PALP_sf"/>
</dbReference>
<sequence>MACKLQGTLISCHSRTTKFVDQKDRAASVVPQALLTHQTKLPHFNITYVPSPTPSMDKIPFQTSQTNELPISTSGKFGRFGGKFVPETIVASLTNLEAEFKKSMADDAFQAELAEALRDYAGRETPLYHAKRLSEYYKSMNNGKGPDIYLKREDLNHGGSHKMNNALAQAMIAKRMGCKSVVTATGSGQHGLATAAACAKLALECTVFMAAKDIERQYSNVRLMKLLGAQVEAVDGGFRDAASDAFRCWVGDLENKYHLTGSAVGPHPCPSMVREFQSVIGKKTRMQALEKWGGKPDVLVACVGTGSNALGLFHEFVGDEDVRLIGVEGGGLGLDSGKHSSTLTKGEVGVYHGTISYLLQDEHGQIIHPHSIAAGMEYPGVGPELCFSKESGRAEFFAATDEEALDAYENLCKLEGIFPSLEAAHALGILDKLAPTLCDGTKVVVNCSGRGKETRMQALEKWGGKPDVLVACVGTGSNALGLFHEFVGDEDVRLIGVEGGGLGLDSGKHSSTLTKGEVGVYHGTISYLLQDEHGQIIHPHSIAAGMEYPGVGPELSFLKESGRAEFFAATDEEALDAYENLCKLEGIFPSLEAAHALGILDKLAPTLCDGTKVVVNCSGRGDKDAAIVFNRRLLDKQS</sequence>
<evidence type="ECO:0000256" key="5">
    <source>
        <dbReference type="ARBA" id="ARBA00022822"/>
    </source>
</evidence>
<evidence type="ECO:0000256" key="7">
    <source>
        <dbReference type="ARBA" id="ARBA00023141"/>
    </source>
</evidence>
<comment type="cofactor">
    <cofactor evidence="1 10">
        <name>pyridoxal 5'-phosphate</name>
        <dbReference type="ChEBI" id="CHEBI:597326"/>
    </cofactor>
</comment>
<evidence type="ECO:0000256" key="9">
    <source>
        <dbReference type="ARBA" id="ARBA00049047"/>
    </source>
</evidence>
<evidence type="ECO:0000256" key="3">
    <source>
        <dbReference type="ARBA" id="ARBA00012043"/>
    </source>
</evidence>
<dbReference type="PANTHER" id="PTHR48077:SF4">
    <property type="entry name" value="TRYPTOPHAN SYNTHASE"/>
    <property type="match status" value="1"/>
</dbReference>
<comment type="catalytic activity">
    <reaction evidence="9 10">
        <text>(1S,2R)-1-C-(indol-3-yl)glycerol 3-phosphate + L-serine = D-glyceraldehyde 3-phosphate + L-tryptophan + H2O</text>
        <dbReference type="Rhea" id="RHEA:10532"/>
        <dbReference type="ChEBI" id="CHEBI:15377"/>
        <dbReference type="ChEBI" id="CHEBI:33384"/>
        <dbReference type="ChEBI" id="CHEBI:57912"/>
        <dbReference type="ChEBI" id="CHEBI:58866"/>
        <dbReference type="ChEBI" id="CHEBI:59776"/>
        <dbReference type="EC" id="4.2.1.20"/>
    </reaction>
</comment>
<dbReference type="Pfam" id="PF00291">
    <property type="entry name" value="PALP"/>
    <property type="match status" value="2"/>
</dbReference>
<dbReference type="Gene3D" id="3.40.50.1100">
    <property type="match status" value="3"/>
</dbReference>